<feature type="transmembrane region" description="Helical" evidence="1">
    <location>
        <begin position="21"/>
        <end position="39"/>
    </location>
</feature>
<name>A0A420WEE3_9PROT</name>
<evidence type="ECO:0000256" key="1">
    <source>
        <dbReference type="SAM" id="Phobius"/>
    </source>
</evidence>
<evidence type="ECO:0000313" key="3">
    <source>
        <dbReference type="Proteomes" id="UP000282211"/>
    </source>
</evidence>
<dbReference type="InParanoid" id="A0A420WEE3"/>
<keyword evidence="1" id="KW-0812">Transmembrane</keyword>
<dbReference type="EMBL" id="RBII01000002">
    <property type="protein sequence ID" value="RKQ69305.1"/>
    <property type="molecule type" value="Genomic_DNA"/>
</dbReference>
<protein>
    <recommendedName>
        <fullName evidence="4">Tetratricopeptide repeat protein</fullName>
    </recommendedName>
</protein>
<accession>A0A420WEE3</accession>
<sequence length="468" mass="51671">MWGKMGQLNISQDSFQTQFSVGRLIWYCVILCLLCIIPYQAKAQIGALGTGPQISEEEVYDNLDDLDLSLRYAKQQIKKGEMLNAGAALERMLYANPNWHSVRLLYAAVLYRLDDQKAALRELALLEGKALNPDQTETYTQYKQAFAIPPRKSFPEIASAGSVYNPVKAQVNYAAPDDISAQVTVGFRADDNAGNALTDESFGFDERGDVSVTLEARAEANLPLTDDRKVMARLGAVGHIRRHDTYDQADYDVYEARAGLTYRPAGGVMAVDVNARQVKVSGETYLNQIGPRASFSQAITDDSRAVVSLSVYSQDYKPLSFASREDERDGLKTSLQFGLLQKIKDRHKFSAAVGYETKSADLQAFAYSGPVAAMSYEHVINETLTSKSYLRARQLGYKENLIGLSGDRSDLRVSARTAMAIQLGSKAANVELNKPVLELGLNYTLRESNIDINDFNNLGADVKLSVSF</sequence>
<organism evidence="2 3">
    <name type="scientific">Litorimonas taeanensis</name>
    <dbReference type="NCBI Taxonomy" id="568099"/>
    <lineage>
        <taxon>Bacteria</taxon>
        <taxon>Pseudomonadati</taxon>
        <taxon>Pseudomonadota</taxon>
        <taxon>Alphaproteobacteria</taxon>
        <taxon>Maricaulales</taxon>
        <taxon>Robiginitomaculaceae</taxon>
    </lineage>
</organism>
<keyword evidence="1" id="KW-0472">Membrane</keyword>
<proteinExistence type="predicted"/>
<evidence type="ECO:0008006" key="4">
    <source>
        <dbReference type="Google" id="ProtNLM"/>
    </source>
</evidence>
<comment type="caution">
    <text evidence="2">The sequence shown here is derived from an EMBL/GenBank/DDBJ whole genome shotgun (WGS) entry which is preliminary data.</text>
</comment>
<gene>
    <name evidence="2" type="ORF">DES40_2104</name>
</gene>
<evidence type="ECO:0000313" key="2">
    <source>
        <dbReference type="EMBL" id="RKQ69305.1"/>
    </source>
</evidence>
<reference evidence="2 3" key="1">
    <citation type="submission" date="2018-10" db="EMBL/GenBank/DDBJ databases">
        <title>Genomic Encyclopedia of Type Strains, Phase IV (KMG-IV): sequencing the most valuable type-strain genomes for metagenomic binning, comparative biology and taxonomic classification.</title>
        <authorList>
            <person name="Goeker M."/>
        </authorList>
    </citation>
    <scope>NUCLEOTIDE SEQUENCE [LARGE SCALE GENOMIC DNA]</scope>
    <source>
        <strain evidence="2 3">DSM 22008</strain>
    </source>
</reference>
<keyword evidence="3" id="KW-1185">Reference proteome</keyword>
<keyword evidence="1" id="KW-1133">Transmembrane helix</keyword>
<dbReference type="AlphaFoldDB" id="A0A420WEE3"/>
<dbReference type="Proteomes" id="UP000282211">
    <property type="component" value="Unassembled WGS sequence"/>
</dbReference>